<feature type="binding site" description="axial binding residue" evidence="19">
    <location>
        <position position="197"/>
    </location>
    <ligand>
        <name>heme b</name>
        <dbReference type="ChEBI" id="CHEBI:60344"/>
    </ligand>
    <ligandPart>
        <name>Fe</name>
        <dbReference type="ChEBI" id="CHEBI:18248"/>
    </ligandPart>
</feature>
<evidence type="ECO:0000313" key="25">
    <source>
        <dbReference type="Proteomes" id="UP000734854"/>
    </source>
</evidence>
<evidence type="ECO:0000256" key="5">
    <source>
        <dbReference type="ARBA" id="ARBA00012313"/>
    </source>
</evidence>
<evidence type="ECO:0000256" key="20">
    <source>
        <dbReference type="PIRSR" id="PIRSR600823-4"/>
    </source>
</evidence>
<keyword evidence="9 19" id="KW-0479">Metal-binding</keyword>
<organism evidence="24 25">
    <name type="scientific">Zingiber officinale</name>
    <name type="common">Ginger</name>
    <name type="synonym">Amomum zingiber</name>
    <dbReference type="NCBI Taxonomy" id="94328"/>
    <lineage>
        <taxon>Eukaryota</taxon>
        <taxon>Viridiplantae</taxon>
        <taxon>Streptophyta</taxon>
        <taxon>Embryophyta</taxon>
        <taxon>Tracheophyta</taxon>
        <taxon>Spermatophyta</taxon>
        <taxon>Magnoliopsida</taxon>
        <taxon>Liliopsida</taxon>
        <taxon>Zingiberales</taxon>
        <taxon>Zingiberaceae</taxon>
        <taxon>Zingiber</taxon>
    </lineage>
</organism>
<feature type="binding site" evidence="19">
    <location>
        <position position="73"/>
    </location>
    <ligand>
        <name>Ca(2+)</name>
        <dbReference type="ChEBI" id="CHEBI:29108"/>
        <label>1</label>
    </ligand>
</feature>
<evidence type="ECO:0000256" key="1">
    <source>
        <dbReference type="ARBA" id="ARBA00000189"/>
    </source>
</evidence>
<evidence type="ECO:0000256" key="19">
    <source>
        <dbReference type="PIRSR" id="PIRSR600823-3"/>
    </source>
</evidence>
<comment type="similarity">
    <text evidence="4">Belongs to the peroxidase family. Ascorbate peroxidase subfamily.</text>
</comment>
<evidence type="ECO:0000256" key="16">
    <source>
        <dbReference type="ARBA" id="ARBA00023324"/>
    </source>
</evidence>
<dbReference type="GO" id="GO:0006979">
    <property type="term" value="P:response to oxidative stress"/>
    <property type="evidence" value="ECO:0007669"/>
    <property type="project" value="InterPro"/>
</dbReference>
<dbReference type="AlphaFoldDB" id="A0A8J5GVM5"/>
<dbReference type="InterPro" id="IPR000823">
    <property type="entry name" value="Peroxidase_pln"/>
</dbReference>
<comment type="catalytic activity">
    <reaction evidence="1">
        <text>2 a phenolic donor + H2O2 = 2 a phenolic radical donor + 2 H2O</text>
        <dbReference type="Rhea" id="RHEA:56136"/>
        <dbReference type="ChEBI" id="CHEBI:15377"/>
        <dbReference type="ChEBI" id="CHEBI:16240"/>
        <dbReference type="ChEBI" id="CHEBI:139520"/>
        <dbReference type="ChEBI" id="CHEBI:139521"/>
        <dbReference type="EC" id="1.11.1.7"/>
    </reaction>
</comment>
<keyword evidence="16" id="KW-0376">Hydrogen peroxide</keyword>
<evidence type="ECO:0000259" key="23">
    <source>
        <dbReference type="PROSITE" id="PS50873"/>
    </source>
</evidence>
<evidence type="ECO:0000256" key="15">
    <source>
        <dbReference type="ARBA" id="ARBA00023180"/>
    </source>
</evidence>
<feature type="binding site" evidence="19">
    <location>
        <position position="250"/>
    </location>
    <ligand>
        <name>Ca(2+)</name>
        <dbReference type="ChEBI" id="CHEBI:29108"/>
        <label>2</label>
    </ligand>
</feature>
<feature type="binding site" evidence="19">
    <location>
        <position position="77"/>
    </location>
    <ligand>
        <name>Ca(2+)</name>
        <dbReference type="ChEBI" id="CHEBI:29108"/>
        <label>1</label>
    </ligand>
</feature>
<feature type="disulfide bond" evidence="21">
    <location>
        <begin position="123"/>
        <end position="325"/>
    </location>
</feature>
<dbReference type="Pfam" id="PF00141">
    <property type="entry name" value="peroxidase"/>
    <property type="match status" value="1"/>
</dbReference>
<gene>
    <name evidence="24" type="ORF">ZIOFF_032474</name>
</gene>
<feature type="binding site" evidence="19">
    <location>
        <position position="253"/>
    </location>
    <ligand>
        <name>Ca(2+)</name>
        <dbReference type="ChEBI" id="CHEBI:29108"/>
        <label>2</label>
    </ligand>
</feature>
<feature type="binding site" evidence="19">
    <location>
        <position position="198"/>
    </location>
    <ligand>
        <name>Ca(2+)</name>
        <dbReference type="ChEBI" id="CHEBI:29108"/>
        <label>2</label>
    </ligand>
</feature>
<evidence type="ECO:0000256" key="21">
    <source>
        <dbReference type="PIRSR" id="PIRSR600823-5"/>
    </source>
</evidence>
<dbReference type="PANTHER" id="PTHR31517:SF59">
    <property type="entry name" value="PEROXIDASE"/>
    <property type="match status" value="1"/>
</dbReference>
<feature type="binding site" evidence="19">
    <location>
        <position position="91"/>
    </location>
    <ligand>
        <name>Ca(2+)</name>
        <dbReference type="ChEBI" id="CHEBI:29108"/>
        <label>1</label>
    </ligand>
</feature>
<feature type="signal peptide" evidence="22">
    <location>
        <begin position="1"/>
        <end position="25"/>
    </location>
</feature>
<feature type="binding site" evidence="19">
    <location>
        <position position="79"/>
    </location>
    <ligand>
        <name>Ca(2+)</name>
        <dbReference type="ChEBI" id="CHEBI:29108"/>
        <label>1</label>
    </ligand>
</feature>
<dbReference type="GO" id="GO:0042744">
    <property type="term" value="P:hydrogen peroxide catabolic process"/>
    <property type="evidence" value="ECO:0007669"/>
    <property type="project" value="UniProtKB-KW"/>
</dbReference>
<feature type="domain" description="Plant heme peroxidase family profile" evidence="23">
    <location>
        <begin position="26"/>
        <end position="329"/>
    </location>
</feature>
<evidence type="ECO:0000256" key="12">
    <source>
        <dbReference type="ARBA" id="ARBA00023002"/>
    </source>
</evidence>
<dbReference type="Proteomes" id="UP000734854">
    <property type="component" value="Unassembled WGS sequence"/>
</dbReference>
<evidence type="ECO:0000256" key="18">
    <source>
        <dbReference type="PIRSR" id="PIRSR600823-2"/>
    </source>
</evidence>
<evidence type="ECO:0000256" key="7">
    <source>
        <dbReference type="ARBA" id="ARBA00022559"/>
    </source>
</evidence>
<evidence type="ECO:0000256" key="3">
    <source>
        <dbReference type="ARBA" id="ARBA00004613"/>
    </source>
</evidence>
<evidence type="ECO:0000256" key="2">
    <source>
        <dbReference type="ARBA" id="ARBA00002322"/>
    </source>
</evidence>
<comment type="cofactor">
    <cofactor evidence="19">
        <name>heme b</name>
        <dbReference type="ChEBI" id="CHEBI:60344"/>
    </cofactor>
    <text evidence="19">Binds 1 heme b (iron(II)-protoporphyrin IX) group per subunit.</text>
</comment>
<dbReference type="InterPro" id="IPR019793">
    <property type="entry name" value="Peroxidases_heam-ligand_BS"/>
</dbReference>
<dbReference type="InterPro" id="IPR019794">
    <property type="entry name" value="Peroxidases_AS"/>
</dbReference>
<feature type="disulfide bond" evidence="21">
    <location>
        <begin position="204"/>
        <end position="236"/>
    </location>
</feature>
<feature type="site" description="Transition state stabilizer" evidence="20">
    <location>
        <position position="65"/>
    </location>
</feature>
<sequence>MAIATAAAATLALLCLLAVVPTGHGALQVGFYKGKCNGTDVEATVKRIIASRFSRDRTIVPILLRLHFHDCFVRGCDASILLDGKGGKKAEKDADPNKSVKGYDVIDQVKSALESKCPGVVSCADIIAIATRDAVVLGGGKQYTYSVQTGRRDGNVSVASEADSNLPGHTLSASQAIAKFKTKGLNASDTVLLLGAHTVGITHCSFVRPRLYNYNNSGKADPAMDPALVSRLKSTCPSSRPTANNFIVLDQRTPLTVDNSYYKQILARRGILKVDQNIATDKLTNATVKALATGSSFPTLFGGAMVRMGAIQVLTGKQGQIRKSCRIVNK</sequence>
<proteinExistence type="inferred from homology"/>
<dbReference type="InterPro" id="IPR033905">
    <property type="entry name" value="Secretory_peroxidase"/>
</dbReference>
<comment type="caution">
    <text evidence="24">The sequence shown here is derived from an EMBL/GenBank/DDBJ whole genome shotgun (WGS) entry which is preliminary data.</text>
</comment>
<feature type="binding site" evidence="18">
    <location>
        <position position="167"/>
    </location>
    <ligand>
        <name>substrate</name>
    </ligand>
</feature>
<keyword evidence="12" id="KW-0560">Oxidoreductase</keyword>
<comment type="function">
    <text evidence="2">Removal of H(2)O(2), oxidation of toxic reductants, biosynthesis and degradation of lignin, suberization, auxin catabolism, response to environmental stresses such as wounding, pathogen attack and oxidative stress. These functions might be dependent on each isozyme/isoform in each plant tissue.</text>
</comment>
<feature type="disulfide bond" evidence="21">
    <location>
        <begin position="36"/>
        <end position="117"/>
    </location>
</feature>
<feature type="chain" id="PRO_5035265701" description="peroxidase" evidence="22">
    <location>
        <begin position="26"/>
        <end position="330"/>
    </location>
</feature>
<dbReference type="GO" id="GO:0020037">
    <property type="term" value="F:heme binding"/>
    <property type="evidence" value="ECO:0007669"/>
    <property type="project" value="InterPro"/>
</dbReference>
<keyword evidence="14 21" id="KW-1015">Disulfide bond</keyword>
<keyword evidence="6" id="KW-0964">Secreted</keyword>
<dbReference type="PROSITE" id="PS00435">
    <property type="entry name" value="PEROXIDASE_1"/>
    <property type="match status" value="1"/>
</dbReference>
<evidence type="ECO:0000256" key="6">
    <source>
        <dbReference type="ARBA" id="ARBA00022525"/>
    </source>
</evidence>
<accession>A0A8J5GVM5</accession>
<keyword evidence="25" id="KW-1185">Reference proteome</keyword>
<dbReference type="OrthoDB" id="2113341at2759"/>
<keyword evidence="15" id="KW-0325">Glycoprotein</keyword>
<evidence type="ECO:0000256" key="14">
    <source>
        <dbReference type="ARBA" id="ARBA00023157"/>
    </source>
</evidence>
<evidence type="ECO:0000256" key="8">
    <source>
        <dbReference type="ARBA" id="ARBA00022617"/>
    </source>
</evidence>
<comment type="cofactor">
    <cofactor evidence="19">
        <name>Ca(2+)</name>
        <dbReference type="ChEBI" id="CHEBI:29108"/>
    </cofactor>
    <text evidence="19">Binds 2 calcium ions per subunit.</text>
</comment>
<dbReference type="CDD" id="cd00693">
    <property type="entry name" value="secretory_peroxidase"/>
    <property type="match status" value="1"/>
</dbReference>
<reference evidence="24 25" key="1">
    <citation type="submission" date="2020-08" db="EMBL/GenBank/DDBJ databases">
        <title>Plant Genome Project.</title>
        <authorList>
            <person name="Zhang R.-G."/>
        </authorList>
    </citation>
    <scope>NUCLEOTIDE SEQUENCE [LARGE SCALE GENOMIC DNA]</scope>
    <source>
        <tissue evidence="24">Rhizome</tissue>
    </source>
</reference>
<dbReference type="PROSITE" id="PS50873">
    <property type="entry name" value="PEROXIDASE_4"/>
    <property type="match status" value="1"/>
</dbReference>
<feature type="binding site" evidence="19">
    <location>
        <position position="75"/>
    </location>
    <ligand>
        <name>Ca(2+)</name>
        <dbReference type="ChEBI" id="CHEBI:29108"/>
        <label>1</label>
    </ligand>
</feature>
<evidence type="ECO:0000256" key="11">
    <source>
        <dbReference type="ARBA" id="ARBA00022837"/>
    </source>
</evidence>
<evidence type="ECO:0000256" key="17">
    <source>
        <dbReference type="PIRSR" id="PIRSR600823-1"/>
    </source>
</evidence>
<keyword evidence="11 19" id="KW-0106">Calcium</keyword>
<dbReference type="EC" id="1.11.1.7" evidence="5"/>
<evidence type="ECO:0000256" key="10">
    <source>
        <dbReference type="ARBA" id="ARBA00022729"/>
    </source>
</evidence>
<keyword evidence="13 19" id="KW-0408">Iron</keyword>
<evidence type="ECO:0000313" key="24">
    <source>
        <dbReference type="EMBL" id="KAG6507133.1"/>
    </source>
</evidence>
<evidence type="ECO:0000256" key="4">
    <source>
        <dbReference type="ARBA" id="ARBA00006873"/>
    </source>
</evidence>
<evidence type="ECO:0000256" key="13">
    <source>
        <dbReference type="ARBA" id="ARBA00023004"/>
    </source>
</evidence>
<dbReference type="FunFam" id="1.10.520.10:FF:000006">
    <property type="entry name" value="Peroxidase"/>
    <property type="match status" value="1"/>
</dbReference>
<feature type="active site" description="Proton acceptor" evidence="17">
    <location>
        <position position="69"/>
    </location>
</feature>
<dbReference type="GO" id="GO:0140825">
    <property type="term" value="F:lactoperoxidase activity"/>
    <property type="evidence" value="ECO:0007669"/>
    <property type="project" value="UniProtKB-EC"/>
</dbReference>
<dbReference type="PROSITE" id="PS00436">
    <property type="entry name" value="PEROXIDASE_2"/>
    <property type="match status" value="1"/>
</dbReference>
<dbReference type="GO" id="GO:0005576">
    <property type="term" value="C:extracellular region"/>
    <property type="evidence" value="ECO:0007669"/>
    <property type="project" value="UniProtKB-SubCell"/>
</dbReference>
<dbReference type="PANTHER" id="PTHR31517">
    <property type="match status" value="1"/>
</dbReference>
<keyword evidence="10 22" id="KW-0732">Signal</keyword>
<dbReference type="InterPro" id="IPR002016">
    <property type="entry name" value="Haem_peroxidase"/>
</dbReference>
<evidence type="ECO:0000256" key="9">
    <source>
        <dbReference type="ARBA" id="ARBA00022723"/>
    </source>
</evidence>
<dbReference type="GO" id="GO:0046872">
    <property type="term" value="F:metal ion binding"/>
    <property type="evidence" value="ECO:0007669"/>
    <property type="project" value="UniProtKB-KW"/>
</dbReference>
<name>A0A8J5GVM5_ZINOF</name>
<evidence type="ECO:0000256" key="22">
    <source>
        <dbReference type="SAM" id="SignalP"/>
    </source>
</evidence>
<feature type="disulfide bond" evidence="21">
    <location>
        <begin position="71"/>
        <end position="76"/>
    </location>
</feature>
<dbReference type="FunFam" id="1.10.420.10:FF:000007">
    <property type="entry name" value="Peroxidase"/>
    <property type="match status" value="1"/>
</dbReference>
<dbReference type="EMBL" id="JACMSC010000009">
    <property type="protein sequence ID" value="KAG6507133.1"/>
    <property type="molecule type" value="Genomic_DNA"/>
</dbReference>
<protein>
    <recommendedName>
        <fullName evidence="5">peroxidase</fullName>
        <ecNumber evidence="5">1.11.1.7</ecNumber>
    </recommendedName>
</protein>
<comment type="subcellular location">
    <subcellularLocation>
        <location evidence="3">Secreted</location>
    </subcellularLocation>
</comment>
<keyword evidence="7" id="KW-0575">Peroxidase</keyword>
<feature type="binding site" evidence="19">
    <location>
        <position position="70"/>
    </location>
    <ligand>
        <name>Ca(2+)</name>
        <dbReference type="ChEBI" id="CHEBI:29108"/>
        <label>1</label>
    </ligand>
</feature>
<feature type="binding site" evidence="19">
    <location>
        <position position="258"/>
    </location>
    <ligand>
        <name>Ca(2+)</name>
        <dbReference type="ChEBI" id="CHEBI:29108"/>
        <label>2</label>
    </ligand>
</feature>
<keyword evidence="8" id="KW-0349">Heme</keyword>